<proteinExistence type="predicted"/>
<protein>
    <recommendedName>
        <fullName evidence="3">Ferredoxin</fullName>
    </recommendedName>
</protein>
<organism evidence="1 2">
    <name type="scientific">Undibacterium amnicola</name>
    <dbReference type="NCBI Taxonomy" id="1834038"/>
    <lineage>
        <taxon>Bacteria</taxon>
        <taxon>Pseudomonadati</taxon>
        <taxon>Pseudomonadota</taxon>
        <taxon>Betaproteobacteria</taxon>
        <taxon>Burkholderiales</taxon>
        <taxon>Oxalobacteraceae</taxon>
        <taxon>Undibacterium</taxon>
    </lineage>
</organism>
<accession>A0ABR6XVA0</accession>
<dbReference type="RefSeq" id="WP_186892451.1">
    <property type="nucleotide sequence ID" value="NZ_JACOFU010000010.1"/>
</dbReference>
<dbReference type="Proteomes" id="UP000643610">
    <property type="component" value="Unassembled WGS sequence"/>
</dbReference>
<evidence type="ECO:0000313" key="1">
    <source>
        <dbReference type="EMBL" id="MBC3833400.1"/>
    </source>
</evidence>
<keyword evidence="2" id="KW-1185">Reference proteome</keyword>
<evidence type="ECO:0008006" key="3">
    <source>
        <dbReference type="Google" id="ProtNLM"/>
    </source>
</evidence>
<sequence length="99" mass="11144">MSEQIIRCERHGIAGAVMSCEHIGEQACRCIYINPADEEYPEQAWCNICEDARIKDRGWNDYADSVANWCWICTVCLHDAITRAAQVVQVANPTAPSQE</sequence>
<name>A0ABR6XVA0_9BURK</name>
<comment type="caution">
    <text evidence="1">The sequence shown here is derived from an EMBL/GenBank/DDBJ whole genome shotgun (WGS) entry which is preliminary data.</text>
</comment>
<evidence type="ECO:0000313" key="2">
    <source>
        <dbReference type="Proteomes" id="UP000643610"/>
    </source>
</evidence>
<reference evidence="1 2" key="1">
    <citation type="submission" date="2020-08" db="EMBL/GenBank/DDBJ databases">
        <title>Novel species isolated from subtropical streams in China.</title>
        <authorList>
            <person name="Lu H."/>
        </authorList>
    </citation>
    <scope>NUCLEOTIDE SEQUENCE [LARGE SCALE GENOMIC DNA]</scope>
    <source>
        <strain evidence="1 2">KCTC 52442</strain>
    </source>
</reference>
<gene>
    <name evidence="1" type="ORF">H8K33_17980</name>
</gene>
<dbReference type="EMBL" id="JACOFU010000010">
    <property type="protein sequence ID" value="MBC3833400.1"/>
    <property type="molecule type" value="Genomic_DNA"/>
</dbReference>